<dbReference type="SUPFAM" id="SSF47413">
    <property type="entry name" value="lambda repressor-like DNA-binding domains"/>
    <property type="match status" value="1"/>
</dbReference>
<evidence type="ECO:0000259" key="1">
    <source>
        <dbReference type="PROSITE" id="PS50943"/>
    </source>
</evidence>
<reference evidence="2 3" key="1">
    <citation type="submission" date="2018-09" db="EMBL/GenBank/DDBJ databases">
        <authorList>
            <person name="Wang F."/>
        </authorList>
    </citation>
    <scope>NUCLEOTIDE SEQUENCE [LARGE SCALE GENOMIC DNA]</scope>
    <source>
        <strain evidence="2 3">PLHSC7-2</strain>
    </source>
</reference>
<proteinExistence type="predicted"/>
<name>A0A418Y9D2_9GAMM</name>
<feature type="domain" description="HTH cro/C1-type" evidence="1">
    <location>
        <begin position="20"/>
        <end position="60"/>
    </location>
</feature>
<keyword evidence="3" id="KW-1185">Reference proteome</keyword>
<dbReference type="Pfam" id="PF01381">
    <property type="entry name" value="HTH_3"/>
    <property type="match status" value="1"/>
</dbReference>
<sequence length="108" mass="12023">MELKDRIKDCIKKSSDYATVAEKTGIGRSTLERWAAGKNEPKLSDLMKIADATNSDAIHLAFGDLVEKTNENEVLVLSAMKRMGEDELRTAMDVIKALVIKSNVRKEL</sequence>
<dbReference type="Proteomes" id="UP000283255">
    <property type="component" value="Unassembled WGS sequence"/>
</dbReference>
<dbReference type="InterPro" id="IPR010982">
    <property type="entry name" value="Lambda_DNA-bd_dom_sf"/>
</dbReference>
<dbReference type="PROSITE" id="PS50943">
    <property type="entry name" value="HTH_CROC1"/>
    <property type="match status" value="1"/>
</dbReference>
<dbReference type="CDD" id="cd00093">
    <property type="entry name" value="HTH_XRE"/>
    <property type="match status" value="1"/>
</dbReference>
<dbReference type="GO" id="GO:0003677">
    <property type="term" value="F:DNA binding"/>
    <property type="evidence" value="ECO:0007669"/>
    <property type="project" value="InterPro"/>
</dbReference>
<dbReference type="OrthoDB" id="5959816at2"/>
<dbReference type="Gene3D" id="1.10.260.40">
    <property type="entry name" value="lambda repressor-like DNA-binding domains"/>
    <property type="match status" value="1"/>
</dbReference>
<dbReference type="AlphaFoldDB" id="A0A418Y9D2"/>
<reference evidence="2 3" key="2">
    <citation type="submission" date="2019-01" db="EMBL/GenBank/DDBJ databases">
        <title>Motilimonas pumilus sp. nov., isolated from the gut of sea cucumber (Apostichopus japonicus).</title>
        <authorList>
            <person name="Wang F.-Q."/>
            <person name="Ren L.-H."/>
            <person name="Lin Y.-W."/>
            <person name="Sun G.-H."/>
            <person name="Du Z.-J."/>
            <person name="Zhao J.-X."/>
            <person name="Liu X.-J."/>
            <person name="Liu L.-J."/>
        </authorList>
    </citation>
    <scope>NUCLEOTIDE SEQUENCE [LARGE SCALE GENOMIC DNA]</scope>
    <source>
        <strain evidence="2 3">PLHSC7-2</strain>
    </source>
</reference>
<dbReference type="EMBL" id="QZCH01000061">
    <property type="protein sequence ID" value="RJG36966.1"/>
    <property type="molecule type" value="Genomic_DNA"/>
</dbReference>
<comment type="caution">
    <text evidence="2">The sequence shown here is derived from an EMBL/GenBank/DDBJ whole genome shotgun (WGS) entry which is preliminary data.</text>
</comment>
<gene>
    <name evidence="2" type="ORF">D1Z90_20060</name>
</gene>
<dbReference type="RefSeq" id="WP_119912557.1">
    <property type="nucleotide sequence ID" value="NZ_QZCH01000061.1"/>
</dbReference>
<dbReference type="InterPro" id="IPR001387">
    <property type="entry name" value="Cro/C1-type_HTH"/>
</dbReference>
<organism evidence="2 3">
    <name type="scientific">Motilimonas pumila</name>
    <dbReference type="NCBI Taxonomy" id="2303987"/>
    <lineage>
        <taxon>Bacteria</taxon>
        <taxon>Pseudomonadati</taxon>
        <taxon>Pseudomonadota</taxon>
        <taxon>Gammaproteobacteria</taxon>
        <taxon>Alteromonadales</taxon>
        <taxon>Alteromonadales genera incertae sedis</taxon>
        <taxon>Motilimonas</taxon>
    </lineage>
</organism>
<evidence type="ECO:0000313" key="3">
    <source>
        <dbReference type="Proteomes" id="UP000283255"/>
    </source>
</evidence>
<protein>
    <submittedName>
        <fullName evidence="2">XRE family transcriptional regulator</fullName>
    </submittedName>
</protein>
<accession>A0A418Y9D2</accession>
<evidence type="ECO:0000313" key="2">
    <source>
        <dbReference type="EMBL" id="RJG36966.1"/>
    </source>
</evidence>
<dbReference type="SMART" id="SM00530">
    <property type="entry name" value="HTH_XRE"/>
    <property type="match status" value="1"/>
</dbReference>